<protein>
    <submittedName>
        <fullName evidence="3">Uncharacterized protein</fullName>
    </submittedName>
</protein>
<dbReference type="AlphaFoldDB" id="A0A6J3MBZ0"/>
<organism evidence="3">
    <name type="scientific">Dissoconium aciculare CBS 342.82</name>
    <dbReference type="NCBI Taxonomy" id="1314786"/>
    <lineage>
        <taxon>Eukaryota</taxon>
        <taxon>Fungi</taxon>
        <taxon>Dikarya</taxon>
        <taxon>Ascomycota</taxon>
        <taxon>Pezizomycotina</taxon>
        <taxon>Dothideomycetes</taxon>
        <taxon>Dothideomycetidae</taxon>
        <taxon>Mycosphaerellales</taxon>
        <taxon>Dissoconiaceae</taxon>
        <taxon>Dissoconium</taxon>
    </lineage>
</organism>
<feature type="chain" id="PRO_5026965996" evidence="1">
    <location>
        <begin position="17"/>
        <end position="170"/>
    </location>
</feature>
<feature type="signal peptide" evidence="1">
    <location>
        <begin position="1"/>
        <end position="16"/>
    </location>
</feature>
<dbReference type="OrthoDB" id="3485059at2759"/>
<evidence type="ECO:0000256" key="1">
    <source>
        <dbReference type="SAM" id="SignalP"/>
    </source>
</evidence>
<evidence type="ECO:0000313" key="2">
    <source>
        <dbReference type="Proteomes" id="UP000504637"/>
    </source>
</evidence>
<proteinExistence type="predicted"/>
<dbReference type="InterPro" id="IPR021054">
    <property type="entry name" value="Cell_wall_mannoprotein_1"/>
</dbReference>
<evidence type="ECO:0000313" key="3">
    <source>
        <dbReference type="RefSeq" id="XP_033461393.1"/>
    </source>
</evidence>
<keyword evidence="2" id="KW-1185">Reference proteome</keyword>
<dbReference type="GO" id="GO:0005576">
    <property type="term" value="C:extracellular region"/>
    <property type="evidence" value="ECO:0007669"/>
    <property type="project" value="TreeGrafter"/>
</dbReference>
<dbReference type="Pfam" id="PF12296">
    <property type="entry name" value="HsbA"/>
    <property type="match status" value="1"/>
</dbReference>
<dbReference type="GeneID" id="54365314"/>
<sequence length="170" mass="18580">MLSIKNLLFLAVGVSAAVLPRSVPTIENDLRSINNQTIRLTKDIIAGPFNAIAISVNVDHLHGSLGTAISNVEVTSEVTDAEAQEIFGYINDVLFPSIQTVLSALNERKVLYLATLLGPIVLNDLRTLRYDTNQYSNALSQLNLASADDFLRVGAAIDQTFQRTIYNFSN</sequence>
<dbReference type="PANTHER" id="PTHR38123:SF1">
    <property type="entry name" value="HYDROPHOBIC SURFACE BINDING PROTEIN"/>
    <property type="match status" value="1"/>
</dbReference>
<dbReference type="Proteomes" id="UP000504637">
    <property type="component" value="Unplaced"/>
</dbReference>
<keyword evidence="1" id="KW-0732">Signal</keyword>
<dbReference type="RefSeq" id="XP_033461393.1">
    <property type="nucleotide sequence ID" value="XM_033607515.1"/>
</dbReference>
<gene>
    <name evidence="3" type="ORF">K489DRAFT_408740</name>
</gene>
<reference evidence="3" key="2">
    <citation type="submission" date="2020-04" db="EMBL/GenBank/DDBJ databases">
        <authorList>
            <consortium name="NCBI Genome Project"/>
        </authorList>
    </citation>
    <scope>NUCLEOTIDE SEQUENCE</scope>
    <source>
        <strain evidence="3">CBS 342.82</strain>
    </source>
</reference>
<name>A0A6J3MBZ0_9PEZI</name>
<accession>A0A6J3MBZ0</accession>
<reference evidence="3" key="1">
    <citation type="submission" date="2020-01" db="EMBL/GenBank/DDBJ databases">
        <authorList>
            <consortium name="DOE Joint Genome Institute"/>
            <person name="Haridas S."/>
            <person name="Albert R."/>
            <person name="Binder M."/>
            <person name="Bloem J."/>
            <person name="Labutti K."/>
            <person name="Salamov A."/>
            <person name="Andreopoulos B."/>
            <person name="Baker S.E."/>
            <person name="Barry K."/>
            <person name="Bills G."/>
            <person name="Bluhm B.H."/>
            <person name="Cannon C."/>
            <person name="Castanera R."/>
            <person name="Culley D.E."/>
            <person name="Daum C."/>
            <person name="Ezra D."/>
            <person name="Gonzalez J.B."/>
            <person name="Henrissat B."/>
            <person name="Kuo A."/>
            <person name="Liang C."/>
            <person name="Lipzen A."/>
            <person name="Lutzoni F."/>
            <person name="Magnuson J."/>
            <person name="Mondo S."/>
            <person name="Nolan M."/>
            <person name="Ohm R."/>
            <person name="Pangilinan J."/>
            <person name="Park H.-J."/>
            <person name="Ramirez L."/>
            <person name="Alfaro M."/>
            <person name="Sun H."/>
            <person name="Tritt A."/>
            <person name="Yoshinaga Y."/>
            <person name="Zwiers L.-H."/>
            <person name="Turgeon B.G."/>
            <person name="Goodwin S.B."/>
            <person name="Spatafora J.W."/>
            <person name="Crous P.W."/>
            <person name="Grigoriev I.V."/>
        </authorList>
    </citation>
    <scope>NUCLEOTIDE SEQUENCE</scope>
    <source>
        <strain evidence="3">CBS 342.82</strain>
    </source>
</reference>
<dbReference type="PANTHER" id="PTHR38123">
    <property type="entry name" value="CELL WALL SERINE-THREONINE-RICH GALACTOMANNOPROTEIN MP1 (AFU_ORTHOLOGUE AFUA_4G03240)"/>
    <property type="match status" value="1"/>
</dbReference>
<reference evidence="3" key="3">
    <citation type="submission" date="2025-08" db="UniProtKB">
        <authorList>
            <consortium name="RefSeq"/>
        </authorList>
    </citation>
    <scope>IDENTIFICATION</scope>
    <source>
        <strain evidence="3">CBS 342.82</strain>
    </source>
</reference>